<name>A0A0E9XC88_ANGAN</name>
<dbReference type="EMBL" id="GBXM01008225">
    <property type="protein sequence ID" value="JAI00353.1"/>
    <property type="molecule type" value="Transcribed_RNA"/>
</dbReference>
<reference evidence="1" key="2">
    <citation type="journal article" date="2015" name="Fish Shellfish Immunol.">
        <title>Early steps in the European eel (Anguilla anguilla)-Vibrio vulnificus interaction in the gills: Role of the RtxA13 toxin.</title>
        <authorList>
            <person name="Callol A."/>
            <person name="Pajuelo D."/>
            <person name="Ebbesson L."/>
            <person name="Teles M."/>
            <person name="MacKenzie S."/>
            <person name="Amaro C."/>
        </authorList>
    </citation>
    <scope>NUCLEOTIDE SEQUENCE</scope>
</reference>
<organism evidence="1">
    <name type="scientific">Anguilla anguilla</name>
    <name type="common">European freshwater eel</name>
    <name type="synonym">Muraena anguilla</name>
    <dbReference type="NCBI Taxonomy" id="7936"/>
    <lineage>
        <taxon>Eukaryota</taxon>
        <taxon>Metazoa</taxon>
        <taxon>Chordata</taxon>
        <taxon>Craniata</taxon>
        <taxon>Vertebrata</taxon>
        <taxon>Euteleostomi</taxon>
        <taxon>Actinopterygii</taxon>
        <taxon>Neopterygii</taxon>
        <taxon>Teleostei</taxon>
        <taxon>Anguilliformes</taxon>
        <taxon>Anguillidae</taxon>
        <taxon>Anguilla</taxon>
    </lineage>
</organism>
<dbReference type="AlphaFoldDB" id="A0A0E9XC88"/>
<proteinExistence type="predicted"/>
<protein>
    <submittedName>
        <fullName evidence="1">Uncharacterized protein</fullName>
    </submittedName>
</protein>
<reference evidence="1" key="1">
    <citation type="submission" date="2014-11" db="EMBL/GenBank/DDBJ databases">
        <authorList>
            <person name="Amaro Gonzalez C."/>
        </authorList>
    </citation>
    <scope>NUCLEOTIDE SEQUENCE</scope>
</reference>
<evidence type="ECO:0000313" key="1">
    <source>
        <dbReference type="EMBL" id="JAI00353.1"/>
    </source>
</evidence>
<sequence length="36" mass="4158">MWKKFCACLRDGYNTFFSDMQFIGGTAACQLHVCYT</sequence>
<accession>A0A0E9XC88</accession>